<protein>
    <submittedName>
        <fullName evidence="4">Plasmid replication protein RepC</fullName>
    </submittedName>
</protein>
<dbReference type="EMBL" id="JBHRUV010000038">
    <property type="protein sequence ID" value="MFC3266417.1"/>
    <property type="molecule type" value="Genomic_DNA"/>
</dbReference>
<evidence type="ECO:0000259" key="2">
    <source>
        <dbReference type="Pfam" id="PF03428"/>
    </source>
</evidence>
<sequence>MREQVLTTPFGRRTMSLAMATHQITARAAAPEAAVNKWQVFRHICEARELLGPSDRALVVLNALLSFHPETLLSPADGLVVFPSNVQLSTRAHGMAPATLRRHLATLVELGFIIRRDSPNGKRYARKGAGGDIVAAYGFDLTPLVARAGEFATLAEQVAEQRRQRQMLRERVTLARRHAAKLLQTGEDLCDGDAWRAFRARYEALCAAPPRSAGTQALAERAEALERLHADIANHLEKHLKIANPGGDESQCERHIQNPLQQNSAEENAAPAVPSETPLSLNDVLSACPDILDYAPTPSIRSWNELCAAATVARAALGVSPDQWRSFQKHAGQGQAAAVIAAVLQKRERVQRPTAYLRALEQRIRAGRFSVHPMLRALARERLSGPPQPPAGATGQAATAGCAGSVRPRWPSGDRLFRPAASGTGG</sequence>
<dbReference type="RefSeq" id="WP_376828692.1">
    <property type="nucleotide sequence ID" value="NZ_JBHLWR010000004.1"/>
</dbReference>
<dbReference type="InterPro" id="IPR036390">
    <property type="entry name" value="WH_DNA-bd_sf"/>
</dbReference>
<dbReference type="InterPro" id="IPR005090">
    <property type="entry name" value="RepC_N"/>
</dbReference>
<reference evidence="5" key="1">
    <citation type="journal article" date="2019" name="Int. J. Syst. Evol. Microbiol.">
        <title>The Global Catalogue of Microorganisms (GCM) 10K type strain sequencing project: providing services to taxonomists for standard genome sequencing and annotation.</title>
        <authorList>
            <consortium name="The Broad Institute Genomics Platform"/>
            <consortium name="The Broad Institute Genome Sequencing Center for Infectious Disease"/>
            <person name="Wu L."/>
            <person name="Ma J."/>
        </authorList>
    </citation>
    <scope>NUCLEOTIDE SEQUENCE [LARGE SCALE GENOMIC DNA]</scope>
    <source>
        <strain evidence="5">CCM 7941</strain>
    </source>
</reference>
<gene>
    <name evidence="4" type="primary">repC</name>
    <name evidence="4" type="ORF">ACFOEX_08635</name>
</gene>
<evidence type="ECO:0000313" key="4">
    <source>
        <dbReference type="EMBL" id="MFC3266417.1"/>
    </source>
</evidence>
<keyword evidence="5" id="KW-1185">Reference proteome</keyword>
<name>A0ABV7LES2_9HYPH</name>
<dbReference type="NCBIfam" id="NF010396">
    <property type="entry name" value="PRK13824.1"/>
    <property type="match status" value="1"/>
</dbReference>
<dbReference type="InterPro" id="IPR021760">
    <property type="entry name" value="RepC_C"/>
</dbReference>
<feature type="domain" description="Plasmid replication protein C C-terminal" evidence="3">
    <location>
        <begin position="281"/>
        <end position="380"/>
    </location>
</feature>
<evidence type="ECO:0000256" key="1">
    <source>
        <dbReference type="SAM" id="MobiDB-lite"/>
    </source>
</evidence>
<dbReference type="NCBIfam" id="NF040974">
    <property type="entry name" value="RepABC_RepC"/>
    <property type="match status" value="1"/>
</dbReference>
<evidence type="ECO:0000313" key="5">
    <source>
        <dbReference type="Proteomes" id="UP001595536"/>
    </source>
</evidence>
<proteinExistence type="predicted"/>
<dbReference type="InterPro" id="IPR047611">
    <property type="entry name" value="RepABC_RepC"/>
</dbReference>
<evidence type="ECO:0000259" key="3">
    <source>
        <dbReference type="Pfam" id="PF11800"/>
    </source>
</evidence>
<accession>A0ABV7LES2</accession>
<dbReference type="Pfam" id="PF11800">
    <property type="entry name" value="RP-C_C"/>
    <property type="match status" value="1"/>
</dbReference>
<feature type="region of interest" description="Disordered" evidence="1">
    <location>
        <begin position="382"/>
        <end position="426"/>
    </location>
</feature>
<feature type="compositionally biased region" description="Low complexity" evidence="1">
    <location>
        <begin position="391"/>
        <end position="404"/>
    </location>
</feature>
<feature type="domain" description="Plasmid replication protein C N-terminal" evidence="2">
    <location>
        <begin position="13"/>
        <end position="186"/>
    </location>
</feature>
<comment type="caution">
    <text evidence="4">The sequence shown here is derived from an EMBL/GenBank/DDBJ whole genome shotgun (WGS) entry which is preliminary data.</text>
</comment>
<organism evidence="4 5">
    <name type="scientific">Camelimonas abortus</name>
    <dbReference type="NCBI Taxonomy" id="1017184"/>
    <lineage>
        <taxon>Bacteria</taxon>
        <taxon>Pseudomonadati</taxon>
        <taxon>Pseudomonadota</taxon>
        <taxon>Alphaproteobacteria</taxon>
        <taxon>Hyphomicrobiales</taxon>
        <taxon>Chelatococcaceae</taxon>
        <taxon>Camelimonas</taxon>
    </lineage>
</organism>
<dbReference type="SUPFAM" id="SSF46785">
    <property type="entry name" value="Winged helix' DNA-binding domain"/>
    <property type="match status" value="1"/>
</dbReference>
<dbReference type="Proteomes" id="UP001595536">
    <property type="component" value="Unassembled WGS sequence"/>
</dbReference>
<dbReference type="Pfam" id="PF03428">
    <property type="entry name" value="RP-C"/>
    <property type="match status" value="1"/>
</dbReference>